<reference evidence="4" key="2">
    <citation type="submission" date="2016-02" db="EMBL/GenBank/DDBJ databases">
        <title>The draft genome sequence of the rumen methanogen Methanobrevibacter olleyae YLM1.</title>
        <authorList>
            <consortium name="New Zealand Agricultural Greenhouse Gas Research Centre/Pastoral Greenhouse Gas Research Consortium"/>
            <person name="Kelly W.J."/>
            <person name="Li D."/>
            <person name="Lambie S.C."/>
            <person name="Attwood G.T."/>
            <person name="Altermann E."/>
            <person name="Leahy S.C."/>
        </authorList>
    </citation>
    <scope>NUCLEOTIDE SEQUENCE [LARGE SCALE GENOMIC DNA]</scope>
    <source>
        <strain evidence="4">YLM1</strain>
    </source>
</reference>
<protein>
    <recommendedName>
        <fullName evidence="1">UPF0305 protein SAMN02910297_01482</fullName>
    </recommendedName>
</protein>
<dbReference type="Proteomes" id="UP000066376">
    <property type="component" value="Chromosome"/>
</dbReference>
<evidence type="ECO:0000313" key="5">
    <source>
        <dbReference type="Proteomes" id="UP000183442"/>
    </source>
</evidence>
<dbReference type="AlphaFoldDB" id="A0A126R3V5"/>
<dbReference type="HAMAP" id="MF_00763">
    <property type="entry name" value="UPF0305"/>
    <property type="match status" value="1"/>
</dbReference>
<evidence type="ECO:0000313" key="2">
    <source>
        <dbReference type="EMBL" id="AMK16355.1"/>
    </source>
</evidence>
<accession>A0A126R3V5</accession>
<reference evidence="5" key="3">
    <citation type="submission" date="2016-10" db="EMBL/GenBank/DDBJ databases">
        <authorList>
            <person name="Varghese N."/>
        </authorList>
    </citation>
    <scope>NUCLEOTIDE SEQUENCE [LARGE SCALE GENOMIC DNA]</scope>
    <source>
        <strain evidence="5">DSM 16632</strain>
    </source>
</reference>
<reference evidence="2 4" key="1">
    <citation type="journal article" date="2016" name="Genome Announc.">
        <title>Draft Genome Sequence of the Rumen Methanogen Methanobrevibacter olleyae YLM1.</title>
        <authorList>
            <person name="Kelly W.J."/>
            <person name="Li D."/>
            <person name="Lambie S.C."/>
            <person name="Cox F."/>
            <person name="Attwood G.T."/>
            <person name="Altermann E."/>
            <person name="Leahy S.C."/>
        </authorList>
    </citation>
    <scope>NUCLEOTIDE SEQUENCE [LARGE SCALE GENOMIC DNA]</scope>
    <source>
        <strain evidence="2 4">YLM1</strain>
    </source>
</reference>
<dbReference type="GeneID" id="28490109"/>
<sequence>MKTRDLLEEIKENIKDYDIKVLEEKVKKVDINPISKQVSAYNIENYKEIISLNIDEESEENIEISDKKIYSIKKEIAKFFDGCSPESEEIFKKFIESICLYLSLIARKPLHPVGMDFSNGKTVFKEEKNNKINYYCDIKEELKMRSNEYYTCKYCICKEVK</sequence>
<dbReference type="RefSeq" id="WP_067148810.1">
    <property type="nucleotide sequence ID" value="NZ_CP014265.1"/>
</dbReference>
<gene>
    <name evidence="3" type="ORF">SAMN02910297_01482</name>
    <name evidence="2" type="ORF">YLM1_1800</name>
</gene>
<dbReference type="Pfam" id="PF09888">
    <property type="entry name" value="DUF2115"/>
    <property type="match status" value="1"/>
</dbReference>
<dbReference type="PATRIC" id="fig|294671.3.peg.1870"/>
<dbReference type="Proteomes" id="UP000183442">
    <property type="component" value="Unassembled WGS sequence"/>
</dbReference>
<dbReference type="InterPro" id="IPR019215">
    <property type="entry name" value="DUF2115"/>
</dbReference>
<dbReference type="KEGG" id="mol:YLM1_1800"/>
<evidence type="ECO:0000256" key="1">
    <source>
        <dbReference type="HAMAP-Rule" id="MF_00763"/>
    </source>
</evidence>
<dbReference type="OrthoDB" id="81482at2157"/>
<dbReference type="EMBL" id="FOTL01000027">
    <property type="protein sequence ID" value="SFL67653.1"/>
    <property type="molecule type" value="Genomic_DNA"/>
</dbReference>
<evidence type="ECO:0000313" key="3">
    <source>
        <dbReference type="EMBL" id="SFL67653.1"/>
    </source>
</evidence>
<dbReference type="EMBL" id="CP014265">
    <property type="protein sequence ID" value="AMK16355.1"/>
    <property type="molecule type" value="Genomic_DNA"/>
</dbReference>
<comment type="similarity">
    <text evidence="1">Belongs to the UPF0305 family.</text>
</comment>
<name>A0A126R3V5_METOL</name>
<organism evidence="2 4">
    <name type="scientific">Methanobrevibacter olleyae</name>
    <dbReference type="NCBI Taxonomy" id="294671"/>
    <lineage>
        <taxon>Archaea</taxon>
        <taxon>Methanobacteriati</taxon>
        <taxon>Methanobacteriota</taxon>
        <taxon>Methanomada group</taxon>
        <taxon>Methanobacteria</taxon>
        <taxon>Methanobacteriales</taxon>
        <taxon>Methanobacteriaceae</taxon>
        <taxon>Methanobrevibacter</taxon>
    </lineage>
</organism>
<reference evidence="3" key="4">
    <citation type="submission" date="2016-10" db="EMBL/GenBank/DDBJ databases">
        <authorList>
            <person name="de Groot N.N."/>
        </authorList>
    </citation>
    <scope>NUCLEOTIDE SEQUENCE [LARGE SCALE GENOMIC DNA]</scope>
    <source>
        <strain evidence="3">DSM 16632</strain>
    </source>
</reference>
<keyword evidence="4" id="KW-1185">Reference proteome</keyword>
<proteinExistence type="inferred from homology"/>
<evidence type="ECO:0000313" key="4">
    <source>
        <dbReference type="Proteomes" id="UP000066376"/>
    </source>
</evidence>